<evidence type="ECO:0000313" key="1">
    <source>
        <dbReference type="EMBL" id="VEL10420.1"/>
    </source>
</evidence>
<protein>
    <recommendedName>
        <fullName evidence="3">ANK_REP_REGION domain-containing protein</fullName>
    </recommendedName>
</protein>
<dbReference type="InterPro" id="IPR036770">
    <property type="entry name" value="Ankyrin_rpt-contain_sf"/>
</dbReference>
<sequence length="93" mass="10772">MYPIAAGTSDLRSLRQRVLNYCSEGNQKALADFFAELDKDLCKELVQNHFSDGQTSLIASCRNGHRDLVNYLIDVWHVDIEQVNIHNYFYHLI</sequence>
<dbReference type="AlphaFoldDB" id="A0A3S5A971"/>
<name>A0A3S5A971_9PLAT</name>
<gene>
    <name evidence="1" type="ORF">PXEA_LOCUS3860</name>
</gene>
<dbReference type="EMBL" id="CAAALY010008967">
    <property type="protein sequence ID" value="VEL10420.1"/>
    <property type="molecule type" value="Genomic_DNA"/>
</dbReference>
<comment type="caution">
    <text evidence="1">The sequence shown here is derived from an EMBL/GenBank/DDBJ whole genome shotgun (WGS) entry which is preliminary data.</text>
</comment>
<proteinExistence type="predicted"/>
<evidence type="ECO:0008006" key="3">
    <source>
        <dbReference type="Google" id="ProtNLM"/>
    </source>
</evidence>
<organism evidence="1 2">
    <name type="scientific">Protopolystoma xenopodis</name>
    <dbReference type="NCBI Taxonomy" id="117903"/>
    <lineage>
        <taxon>Eukaryota</taxon>
        <taxon>Metazoa</taxon>
        <taxon>Spiralia</taxon>
        <taxon>Lophotrochozoa</taxon>
        <taxon>Platyhelminthes</taxon>
        <taxon>Monogenea</taxon>
        <taxon>Polyopisthocotylea</taxon>
        <taxon>Polystomatidea</taxon>
        <taxon>Polystomatidae</taxon>
        <taxon>Protopolystoma</taxon>
    </lineage>
</organism>
<evidence type="ECO:0000313" key="2">
    <source>
        <dbReference type="Proteomes" id="UP000784294"/>
    </source>
</evidence>
<dbReference type="OrthoDB" id="4429489at2759"/>
<dbReference type="SUPFAM" id="SSF48403">
    <property type="entry name" value="Ankyrin repeat"/>
    <property type="match status" value="1"/>
</dbReference>
<dbReference type="Gene3D" id="1.25.40.20">
    <property type="entry name" value="Ankyrin repeat-containing domain"/>
    <property type="match status" value="1"/>
</dbReference>
<keyword evidence="2" id="KW-1185">Reference proteome</keyword>
<reference evidence="1" key="1">
    <citation type="submission" date="2018-11" db="EMBL/GenBank/DDBJ databases">
        <authorList>
            <consortium name="Pathogen Informatics"/>
        </authorList>
    </citation>
    <scope>NUCLEOTIDE SEQUENCE</scope>
</reference>
<dbReference type="Proteomes" id="UP000784294">
    <property type="component" value="Unassembled WGS sequence"/>
</dbReference>
<accession>A0A3S5A971</accession>